<evidence type="ECO:0000256" key="7">
    <source>
        <dbReference type="ARBA" id="ARBA00022989"/>
    </source>
</evidence>
<evidence type="ECO:0000256" key="5">
    <source>
        <dbReference type="ARBA" id="ARBA00022741"/>
    </source>
</evidence>
<dbReference type="EMBL" id="BABT02000110">
    <property type="protein sequence ID" value="GAA96982.1"/>
    <property type="molecule type" value="Genomic_DNA"/>
</dbReference>
<keyword evidence="8 10" id="KW-0472">Membrane</keyword>
<keyword evidence="4 10" id="KW-0812">Transmembrane</keyword>
<dbReference type="RefSeq" id="XP_014565423.1">
    <property type="nucleotide sequence ID" value="XM_014709937.1"/>
</dbReference>
<comment type="caution">
    <text evidence="12">The sequence shown here is derived from an EMBL/GenBank/DDBJ whole genome shotgun (WGS) entry which is preliminary data.</text>
</comment>
<dbReference type="GO" id="GO:0016887">
    <property type="term" value="F:ATP hydrolysis activity"/>
    <property type="evidence" value="ECO:0007669"/>
    <property type="project" value="InterPro"/>
</dbReference>
<dbReference type="Pfam" id="PF19055">
    <property type="entry name" value="ABC2_membrane_7"/>
    <property type="match status" value="1"/>
</dbReference>
<feature type="domain" description="ABC transporter" evidence="11">
    <location>
        <begin position="34"/>
        <end position="275"/>
    </location>
</feature>
<evidence type="ECO:0000256" key="1">
    <source>
        <dbReference type="ARBA" id="ARBA00004141"/>
    </source>
</evidence>
<feature type="transmembrane region" description="Helical" evidence="10">
    <location>
        <begin position="494"/>
        <end position="519"/>
    </location>
</feature>
<dbReference type="eggNOG" id="KOG0061">
    <property type="taxonomic scope" value="Eukaryota"/>
</dbReference>
<dbReference type="InterPro" id="IPR027417">
    <property type="entry name" value="P-loop_NTPase"/>
</dbReference>
<reference evidence="12 13" key="2">
    <citation type="journal article" date="2012" name="Open Biol.">
        <title>Characteristics of nucleosomes and linker DNA regions on the genome of the basidiomycete Mixia osmundae revealed by mono- and dinucleosome mapping.</title>
        <authorList>
            <person name="Nishida H."/>
            <person name="Kondo S."/>
            <person name="Matsumoto T."/>
            <person name="Suzuki Y."/>
            <person name="Yoshikawa H."/>
            <person name="Taylor T.D."/>
            <person name="Sugiyama J."/>
        </authorList>
    </citation>
    <scope>NUCLEOTIDE SEQUENCE [LARGE SCALE GENOMIC DNA]</scope>
    <source>
        <strain evidence="13">CBS 9802 / IAM 14324 / JCM 22182 / KY 12970</strain>
    </source>
</reference>
<protein>
    <recommendedName>
        <fullName evidence="11">ABC transporter domain-containing protein</fullName>
    </recommendedName>
</protein>
<dbReference type="Gene3D" id="3.40.50.300">
    <property type="entry name" value="P-loop containing nucleotide triphosphate hydrolases"/>
    <property type="match status" value="1"/>
</dbReference>
<keyword evidence="3" id="KW-0813">Transport</keyword>
<dbReference type="InterPro" id="IPR043926">
    <property type="entry name" value="ABCG_dom"/>
</dbReference>
<evidence type="ECO:0000256" key="8">
    <source>
        <dbReference type="ARBA" id="ARBA00023136"/>
    </source>
</evidence>
<dbReference type="AlphaFoldDB" id="G7E2C2"/>
<dbReference type="InterPro" id="IPR003593">
    <property type="entry name" value="AAA+_ATPase"/>
</dbReference>
<dbReference type="SUPFAM" id="SSF52540">
    <property type="entry name" value="P-loop containing nucleoside triphosphate hydrolases"/>
    <property type="match status" value="1"/>
</dbReference>
<dbReference type="GO" id="GO:0016020">
    <property type="term" value="C:membrane"/>
    <property type="evidence" value="ECO:0007669"/>
    <property type="project" value="UniProtKB-SubCell"/>
</dbReference>
<feature type="transmembrane region" description="Helical" evidence="10">
    <location>
        <begin position="597"/>
        <end position="621"/>
    </location>
</feature>
<feature type="compositionally biased region" description="Basic and acidic residues" evidence="9">
    <location>
        <begin position="1"/>
        <end position="19"/>
    </location>
</feature>
<dbReference type="STRING" id="764103.G7E2C2"/>
<evidence type="ECO:0000259" key="11">
    <source>
        <dbReference type="PROSITE" id="PS50893"/>
    </source>
</evidence>
<evidence type="ECO:0000256" key="10">
    <source>
        <dbReference type="SAM" id="Phobius"/>
    </source>
</evidence>
<evidence type="ECO:0000256" key="3">
    <source>
        <dbReference type="ARBA" id="ARBA00022448"/>
    </source>
</evidence>
<sequence>MTQDDKLVVPESSRTKPGEAGETGSIRPLPELDFCWQDVCFTKSGKKAPVQILKDVSGRVRSGEMLAIMGPSGAGKTSLLDCLAGRANGQTTGKIMLNGHTSYDRAQLTTYVEQDDALLGVLTVAETCSFAARLASPSPIGKHELDRLISDTLASVGLSHVAGNQIGTPIQRGLSGGQKRRTTLAASMVTRPAVLFLDEPTSGLDSTSSSEVLQAVRRACRAQGTIVIATIHQPSWESLSLFDNLLLLSSGKTMYNGEVSGLPDYLAELGHSLPPYANPVDLAMDLINTDFGTEDRNAAIAMTQLSQSRKIAHEEVPVTALPETTHGHRQTYLCQPLRTTGLLMQRQMVNYSRNILAYGIRLAMFAGMGAMLALIWIRLGTDSGKIQDRLSVSFFSVAFLSFMSVSGVPSFLEERSVFMRERGNGLYKSSHFVLATSIVTIPFIFACSLLFTIIIYFSIGLHPGAGHFFQWFALLFLAIYVAESQVLIISAAFPIFVVALALSAFLNGFWMAVQGYFILAKNLPRFWYYSFHFMDYENFAFSAMVKSDLEGVTFTCPGSIADGSCLCPYPSSLIPLGQCAVSGDDVLKSLQLDGISIRFYAAVLVIIIVIYRLLFWGALALRRR</sequence>
<accession>G7E2C2</accession>
<dbReference type="Pfam" id="PF01061">
    <property type="entry name" value="ABC2_membrane"/>
    <property type="match status" value="1"/>
</dbReference>
<evidence type="ECO:0000313" key="13">
    <source>
        <dbReference type="Proteomes" id="UP000009131"/>
    </source>
</evidence>
<evidence type="ECO:0000256" key="2">
    <source>
        <dbReference type="ARBA" id="ARBA00005814"/>
    </source>
</evidence>
<feature type="region of interest" description="Disordered" evidence="9">
    <location>
        <begin position="1"/>
        <end position="25"/>
    </location>
</feature>
<feature type="transmembrane region" description="Helical" evidence="10">
    <location>
        <begin position="465"/>
        <end position="482"/>
    </location>
</feature>
<dbReference type="InterPro" id="IPR013525">
    <property type="entry name" value="ABC2_TM"/>
</dbReference>
<dbReference type="PANTHER" id="PTHR48042:SF11">
    <property type="entry name" value="ABC TRANSPORTER G FAMILY MEMBER 11"/>
    <property type="match status" value="1"/>
</dbReference>
<dbReference type="PANTHER" id="PTHR48042">
    <property type="entry name" value="ABC TRANSPORTER G FAMILY MEMBER 11"/>
    <property type="match status" value="1"/>
</dbReference>
<dbReference type="Proteomes" id="UP000009131">
    <property type="component" value="Unassembled WGS sequence"/>
</dbReference>
<dbReference type="InterPro" id="IPR052215">
    <property type="entry name" value="Plant_ABCG"/>
</dbReference>
<dbReference type="InterPro" id="IPR003439">
    <property type="entry name" value="ABC_transporter-like_ATP-bd"/>
</dbReference>
<gene>
    <name evidence="12" type="primary">Mo03656</name>
    <name evidence="12" type="ORF">E5Q_03656</name>
</gene>
<dbReference type="GO" id="GO:0140359">
    <property type="term" value="F:ABC-type transporter activity"/>
    <property type="evidence" value="ECO:0007669"/>
    <property type="project" value="InterPro"/>
</dbReference>
<dbReference type="OMA" id="FWYYTFY"/>
<dbReference type="Pfam" id="PF00005">
    <property type="entry name" value="ABC_tran"/>
    <property type="match status" value="1"/>
</dbReference>
<keyword evidence="6" id="KW-0067">ATP-binding</keyword>
<organism evidence="12 13">
    <name type="scientific">Mixia osmundae (strain CBS 9802 / IAM 14324 / JCM 22182 / KY 12970)</name>
    <dbReference type="NCBI Taxonomy" id="764103"/>
    <lineage>
        <taxon>Eukaryota</taxon>
        <taxon>Fungi</taxon>
        <taxon>Dikarya</taxon>
        <taxon>Basidiomycota</taxon>
        <taxon>Pucciniomycotina</taxon>
        <taxon>Mixiomycetes</taxon>
        <taxon>Mixiales</taxon>
        <taxon>Mixiaceae</taxon>
        <taxon>Mixia</taxon>
    </lineage>
</organism>
<keyword evidence="7 10" id="KW-1133">Transmembrane helix</keyword>
<dbReference type="InParanoid" id="G7E2C2"/>
<dbReference type="PROSITE" id="PS50893">
    <property type="entry name" value="ABC_TRANSPORTER_2"/>
    <property type="match status" value="1"/>
</dbReference>
<feature type="transmembrane region" description="Helical" evidence="10">
    <location>
        <begin position="432"/>
        <end position="459"/>
    </location>
</feature>
<evidence type="ECO:0000256" key="6">
    <source>
        <dbReference type="ARBA" id="ARBA00022840"/>
    </source>
</evidence>
<keyword evidence="5" id="KW-0547">Nucleotide-binding</keyword>
<comment type="subcellular location">
    <subcellularLocation>
        <location evidence="1">Membrane</location>
        <topology evidence="1">Multi-pass membrane protein</topology>
    </subcellularLocation>
</comment>
<feature type="transmembrane region" description="Helical" evidence="10">
    <location>
        <begin position="391"/>
        <end position="412"/>
    </location>
</feature>
<comment type="similarity">
    <text evidence="2">Belongs to the ABC transporter superfamily. ABCG family. Eye pigment precursor importer (TC 3.A.1.204) subfamily.</text>
</comment>
<dbReference type="HOGENOM" id="CLU_000604_57_7_1"/>
<dbReference type="GO" id="GO:0005524">
    <property type="term" value="F:ATP binding"/>
    <property type="evidence" value="ECO:0007669"/>
    <property type="project" value="UniProtKB-KW"/>
</dbReference>
<evidence type="ECO:0000256" key="4">
    <source>
        <dbReference type="ARBA" id="ARBA00022692"/>
    </source>
</evidence>
<proteinExistence type="inferred from homology"/>
<feature type="transmembrane region" description="Helical" evidence="10">
    <location>
        <begin position="355"/>
        <end position="379"/>
    </location>
</feature>
<dbReference type="OrthoDB" id="66620at2759"/>
<keyword evidence="13" id="KW-1185">Reference proteome</keyword>
<reference evidence="12 13" key="1">
    <citation type="journal article" date="2011" name="J. Gen. Appl. Microbiol.">
        <title>Draft genome sequencing of the enigmatic basidiomycete Mixia osmundae.</title>
        <authorList>
            <person name="Nishida H."/>
            <person name="Nagatsuka Y."/>
            <person name="Sugiyama J."/>
        </authorList>
    </citation>
    <scope>NUCLEOTIDE SEQUENCE [LARGE SCALE GENOMIC DNA]</scope>
    <source>
        <strain evidence="13">CBS 9802 / IAM 14324 / JCM 22182 / KY 12970</strain>
    </source>
</reference>
<evidence type="ECO:0000256" key="9">
    <source>
        <dbReference type="SAM" id="MobiDB-lite"/>
    </source>
</evidence>
<evidence type="ECO:0000313" key="12">
    <source>
        <dbReference type="EMBL" id="GAA96982.1"/>
    </source>
</evidence>
<name>G7E2C2_MIXOS</name>
<dbReference type="SMART" id="SM00382">
    <property type="entry name" value="AAA"/>
    <property type="match status" value="1"/>
</dbReference>